<sequence length="92" mass="9523">MKVAEARPAAAALEESEAQPAAEIPAARESAWRHLRQMADPVRVLRPATGVGIFGRGAPVAANGDGLRGARGRTEGHGGTGRGRDRRGKDSG</sequence>
<dbReference type="Proteomes" id="UP000279673">
    <property type="component" value="Unassembled WGS sequence"/>
</dbReference>
<evidence type="ECO:0000313" key="2">
    <source>
        <dbReference type="EMBL" id="RLL65302.1"/>
    </source>
</evidence>
<accession>A0A421BQS7</accession>
<dbReference type="EMBL" id="RCHI01000006">
    <property type="protein sequence ID" value="RLL65302.1"/>
    <property type="molecule type" value="Genomic_DNA"/>
</dbReference>
<comment type="caution">
    <text evidence="2">The sequence shown here is derived from an EMBL/GenBank/DDBJ whole genome shotgun (WGS) entry which is preliminary data.</text>
</comment>
<gene>
    <name evidence="2" type="ORF">DYS74_08260</name>
</gene>
<evidence type="ECO:0000313" key="3">
    <source>
        <dbReference type="Proteomes" id="UP000279673"/>
    </source>
</evidence>
<keyword evidence="3" id="KW-1185">Reference proteome</keyword>
<protein>
    <submittedName>
        <fullName evidence="2">Uncharacterized protein</fullName>
    </submittedName>
</protein>
<feature type="region of interest" description="Disordered" evidence="1">
    <location>
        <begin position="55"/>
        <end position="92"/>
    </location>
</feature>
<name>A0A421BQS7_9RHOB</name>
<dbReference type="RefSeq" id="WP_121532734.1">
    <property type="nucleotide sequence ID" value="NZ_RCHI01000006.1"/>
</dbReference>
<organism evidence="2 3">
    <name type="scientific">Paenirhodobacter hankyongi</name>
    <dbReference type="NCBI Taxonomy" id="2294033"/>
    <lineage>
        <taxon>Bacteria</taxon>
        <taxon>Pseudomonadati</taxon>
        <taxon>Pseudomonadota</taxon>
        <taxon>Alphaproteobacteria</taxon>
        <taxon>Rhodobacterales</taxon>
        <taxon>Rhodobacter group</taxon>
        <taxon>Paenirhodobacter</taxon>
    </lineage>
</organism>
<dbReference type="AlphaFoldDB" id="A0A421BQS7"/>
<reference evidence="2 3" key="1">
    <citation type="submission" date="2018-10" db="EMBL/GenBank/DDBJ databases">
        <title>Rhodobacter sp . BO-81.</title>
        <authorList>
            <person name="Im W.T."/>
        </authorList>
    </citation>
    <scope>NUCLEOTIDE SEQUENCE [LARGE SCALE GENOMIC DNA]</scope>
    <source>
        <strain evidence="2 3">BO-81</strain>
    </source>
</reference>
<feature type="compositionally biased region" description="Low complexity" evidence="1">
    <location>
        <begin position="1"/>
        <end position="23"/>
    </location>
</feature>
<proteinExistence type="predicted"/>
<evidence type="ECO:0000256" key="1">
    <source>
        <dbReference type="SAM" id="MobiDB-lite"/>
    </source>
</evidence>
<feature type="region of interest" description="Disordered" evidence="1">
    <location>
        <begin position="1"/>
        <end position="27"/>
    </location>
</feature>